<evidence type="ECO:0000313" key="2">
    <source>
        <dbReference type="EMBL" id="SSC66460.1"/>
    </source>
</evidence>
<organism evidence="2 3">
    <name type="scientific">Ciceribacter selenitireducens ATCC BAA-1503</name>
    <dbReference type="NCBI Taxonomy" id="1336235"/>
    <lineage>
        <taxon>Bacteria</taxon>
        <taxon>Pseudomonadati</taxon>
        <taxon>Pseudomonadota</taxon>
        <taxon>Alphaproteobacteria</taxon>
        <taxon>Hyphomicrobiales</taxon>
        <taxon>Rhizobiaceae</taxon>
        <taxon>Ciceribacter</taxon>
    </lineage>
</organism>
<dbReference type="AlphaFoldDB" id="A0A376AFM4"/>
<accession>A0A376AFM4</accession>
<protein>
    <submittedName>
        <fullName evidence="2">Uncharacterized protein</fullName>
    </submittedName>
</protein>
<evidence type="ECO:0000313" key="3">
    <source>
        <dbReference type="Proteomes" id="UP000254764"/>
    </source>
</evidence>
<proteinExistence type="predicted"/>
<reference evidence="3" key="1">
    <citation type="submission" date="2018-07" db="EMBL/GenBank/DDBJ databases">
        <authorList>
            <person name="Peiro R."/>
            <person name="Begona"/>
            <person name="Cbmso G."/>
            <person name="Lopez M."/>
            <person name="Gonzalez S."/>
        </authorList>
    </citation>
    <scope>NUCLEOTIDE SEQUENCE [LARGE SCALE GENOMIC DNA]</scope>
</reference>
<feature type="region of interest" description="Disordered" evidence="1">
    <location>
        <begin position="19"/>
        <end position="38"/>
    </location>
</feature>
<name>A0A376AFM4_9HYPH</name>
<gene>
    <name evidence="2" type="ORF">RHIZ70_2168</name>
</gene>
<dbReference type="EMBL" id="UEYP01000002">
    <property type="protein sequence ID" value="SSC66460.1"/>
    <property type="molecule type" value="Genomic_DNA"/>
</dbReference>
<sequence>MIPRGKCWKEHRRGDIYKAARFSQSDRAEPRRPPINLG</sequence>
<feature type="compositionally biased region" description="Basic and acidic residues" evidence="1">
    <location>
        <begin position="19"/>
        <end position="32"/>
    </location>
</feature>
<keyword evidence="3" id="KW-1185">Reference proteome</keyword>
<evidence type="ECO:0000256" key="1">
    <source>
        <dbReference type="SAM" id="MobiDB-lite"/>
    </source>
</evidence>
<dbReference type="Proteomes" id="UP000254764">
    <property type="component" value="Unassembled WGS sequence"/>
</dbReference>